<name>A0A2Z6I6Y0_9BURK</name>
<protein>
    <submittedName>
        <fullName evidence="9">DNA primase</fullName>
    </submittedName>
</protein>
<keyword evidence="5" id="KW-0235">DNA replication</keyword>
<evidence type="ECO:0000256" key="5">
    <source>
        <dbReference type="ARBA" id="ARBA00022705"/>
    </source>
</evidence>
<keyword evidence="4" id="KW-0548">Nucleotidyltransferase</keyword>
<dbReference type="RefSeq" id="WP_120175851.1">
    <property type="nucleotide sequence ID" value="NZ_AP018786.1"/>
</dbReference>
<dbReference type="Proteomes" id="UP000271003">
    <property type="component" value="Chromosome"/>
</dbReference>
<gene>
    <name evidence="9" type="ORF">SUTMEG_00760</name>
</gene>
<dbReference type="InterPro" id="IPR055570">
    <property type="entry name" value="DUF7146"/>
</dbReference>
<evidence type="ECO:0000313" key="9">
    <source>
        <dbReference type="EMBL" id="BBF22185.1"/>
    </source>
</evidence>
<sequence length="341" mass="38587">MQNRERIDRLFRAAEGRWPQIFEAAGMDPRHFAKPNRPCPLCGGTDRFTFLAKREPDHGMWFCRGCGAGDGIRLVRSFRHGTFFETLEFIESFLGLPPWKAASSPGAQSEARRARREAAEAQAEKRRRLAALEAHWAEAEPLDLEADTPAARYLSRRGIRHLDGCTELRWFAREPYWSEEGTSVWPSLLARVTDPEGRMTALHRTYLTESGEKAPVAAAKKLTAGELGEGFVRLFPPSSILCLAEGIETALSVHETEGVPVWSVISVGGYERFRTLPEGLRELRVYADNDRSFAGIAGAYELARRLKRDYPMLAVKVFEPEREGEDWNDVLRRREERGAPK</sequence>
<reference evidence="9 10" key="1">
    <citation type="journal article" date="2018" name="Int. J. Syst. Evol. Microbiol.">
        <title>Mesosutterella multiformis gen. nov., sp. nov., a member of the family Sutterellaceae and Sutterella megalosphaeroides sp. nov., isolated from human faeces.</title>
        <authorList>
            <person name="Sakamoto M."/>
            <person name="Ikeyama N."/>
            <person name="Kunihiro T."/>
            <person name="Iino T."/>
            <person name="Yuki M."/>
            <person name="Ohkuma M."/>
        </authorList>
    </citation>
    <scope>NUCLEOTIDE SEQUENCE [LARGE SCALE GENOMIC DNA]</scope>
    <source>
        <strain evidence="9 10">6FBBBH3</strain>
    </source>
</reference>
<evidence type="ECO:0000256" key="3">
    <source>
        <dbReference type="ARBA" id="ARBA00022679"/>
    </source>
</evidence>
<dbReference type="Pfam" id="PF23639">
    <property type="entry name" value="DUF7146"/>
    <property type="match status" value="1"/>
</dbReference>
<dbReference type="InterPro" id="IPR036977">
    <property type="entry name" value="DNA_primase_Znf_CHC2"/>
</dbReference>
<dbReference type="KEGG" id="sutt:SUTMEG_00760"/>
<feature type="coiled-coil region" evidence="7">
    <location>
        <begin position="104"/>
        <end position="131"/>
    </location>
</feature>
<dbReference type="Pfam" id="PF08273">
    <property type="entry name" value="Zn_Ribbon_Prim"/>
    <property type="match status" value="1"/>
</dbReference>
<evidence type="ECO:0000256" key="1">
    <source>
        <dbReference type="ARBA" id="ARBA00022478"/>
    </source>
</evidence>
<dbReference type="InterPro" id="IPR034154">
    <property type="entry name" value="TOPRIM_DnaG/twinkle"/>
</dbReference>
<evidence type="ECO:0000256" key="2">
    <source>
        <dbReference type="ARBA" id="ARBA00022515"/>
    </source>
</evidence>
<dbReference type="EMBL" id="AP018786">
    <property type="protein sequence ID" value="BBF22185.1"/>
    <property type="molecule type" value="Genomic_DNA"/>
</dbReference>
<dbReference type="AlphaFoldDB" id="A0A2Z6I6Y0"/>
<keyword evidence="6" id="KW-0804">Transcription</keyword>
<evidence type="ECO:0000313" key="10">
    <source>
        <dbReference type="Proteomes" id="UP000271003"/>
    </source>
</evidence>
<dbReference type="GO" id="GO:0004386">
    <property type="term" value="F:helicase activity"/>
    <property type="evidence" value="ECO:0007669"/>
    <property type="project" value="InterPro"/>
</dbReference>
<feature type="domain" description="DNA primase/helicase Gp4 N-terminal Bacteriophage T7-like" evidence="8">
    <location>
        <begin position="34"/>
        <end position="72"/>
    </location>
</feature>
<evidence type="ECO:0000256" key="7">
    <source>
        <dbReference type="SAM" id="Coils"/>
    </source>
</evidence>
<accession>A0A2Z6I6Y0</accession>
<evidence type="ECO:0000259" key="8">
    <source>
        <dbReference type="SMART" id="SM00778"/>
    </source>
</evidence>
<keyword evidence="3" id="KW-0808">Transferase</keyword>
<dbReference type="Gene3D" id="3.90.580.10">
    <property type="entry name" value="Zinc finger, CHC2-type domain"/>
    <property type="match status" value="1"/>
</dbReference>
<proteinExistence type="predicted"/>
<keyword evidence="7" id="KW-0175">Coiled coil</keyword>
<dbReference type="CDD" id="cd01029">
    <property type="entry name" value="TOPRIM_primases"/>
    <property type="match status" value="1"/>
</dbReference>
<dbReference type="GO" id="GO:0016779">
    <property type="term" value="F:nucleotidyltransferase activity"/>
    <property type="evidence" value="ECO:0007669"/>
    <property type="project" value="UniProtKB-KW"/>
</dbReference>
<dbReference type="GO" id="GO:0006269">
    <property type="term" value="P:DNA replication, synthesis of primer"/>
    <property type="evidence" value="ECO:0007669"/>
    <property type="project" value="UniProtKB-KW"/>
</dbReference>
<dbReference type="GO" id="GO:1990077">
    <property type="term" value="C:primosome complex"/>
    <property type="evidence" value="ECO:0007669"/>
    <property type="project" value="UniProtKB-KW"/>
</dbReference>
<dbReference type="GO" id="GO:0003677">
    <property type="term" value="F:DNA binding"/>
    <property type="evidence" value="ECO:0007669"/>
    <property type="project" value="InterPro"/>
</dbReference>
<dbReference type="InterPro" id="IPR006171">
    <property type="entry name" value="TOPRIM_dom"/>
</dbReference>
<dbReference type="SUPFAM" id="SSF57783">
    <property type="entry name" value="Zinc beta-ribbon"/>
    <property type="match status" value="1"/>
</dbReference>
<dbReference type="SMART" id="SM00778">
    <property type="entry name" value="Prim_Zn_Ribbon"/>
    <property type="match status" value="1"/>
</dbReference>
<keyword evidence="10" id="KW-1185">Reference proteome</keyword>
<dbReference type="GO" id="GO:0000428">
    <property type="term" value="C:DNA-directed RNA polymerase complex"/>
    <property type="evidence" value="ECO:0007669"/>
    <property type="project" value="UniProtKB-KW"/>
</dbReference>
<evidence type="ECO:0000256" key="4">
    <source>
        <dbReference type="ARBA" id="ARBA00022695"/>
    </source>
</evidence>
<organism evidence="9 10">
    <name type="scientific">Sutterella megalosphaeroides</name>
    <dbReference type="NCBI Taxonomy" id="2494234"/>
    <lineage>
        <taxon>Bacteria</taxon>
        <taxon>Pseudomonadati</taxon>
        <taxon>Pseudomonadota</taxon>
        <taxon>Betaproteobacteria</taxon>
        <taxon>Burkholderiales</taxon>
        <taxon>Sutterellaceae</taxon>
        <taxon>Sutterella</taxon>
    </lineage>
</organism>
<keyword evidence="1" id="KW-0240">DNA-directed RNA polymerase</keyword>
<dbReference type="Pfam" id="PF13362">
    <property type="entry name" value="Toprim_3"/>
    <property type="match status" value="1"/>
</dbReference>
<dbReference type="InterPro" id="IPR013237">
    <property type="entry name" value="Phage_T7_Gp4_N"/>
</dbReference>
<evidence type="ECO:0000256" key="6">
    <source>
        <dbReference type="ARBA" id="ARBA00023163"/>
    </source>
</evidence>
<dbReference type="OrthoDB" id="8967890at2"/>
<dbReference type="GO" id="GO:0008270">
    <property type="term" value="F:zinc ion binding"/>
    <property type="evidence" value="ECO:0007669"/>
    <property type="project" value="InterPro"/>
</dbReference>
<keyword evidence="2" id="KW-0639">Primosome</keyword>